<dbReference type="OrthoDB" id="9793039at2"/>
<sequence>MTSDVSAAAAFYAKVAGWSMAYSQIPGMDYTLAKVGKRQVAGLMGFPPAIKNKQPMWFGYILVADVDDMAKRVRDAGGTVHREPTDIPNVGRFAVVADPQGAMFMLFRGSGEPAPELAADAPGTVGWRELHTTDWEEALAFYQDLFAWEISMAKDMGPMGVYQTFSVAGAWTGGMMKGGGSPYPHWLYYINVDDIDAAAMRVAEAGGQVQHGPHEVPGGNWIVMGKDPQGAEFALTGSRQT</sequence>
<dbReference type="CDD" id="cd07247">
    <property type="entry name" value="SgaA_N_like"/>
    <property type="match status" value="2"/>
</dbReference>
<gene>
    <name evidence="2" type="ORF">EYR15_06415</name>
</gene>
<name>A0A4Q9GP85_9HYPH</name>
<proteinExistence type="predicted"/>
<dbReference type="InterPro" id="IPR052164">
    <property type="entry name" value="Anthracycline_SecMetBiosynth"/>
</dbReference>
<accession>A0A4Q9GP85</accession>
<dbReference type="AlphaFoldDB" id="A0A4Q9GP85"/>
<organism evidence="2 3">
    <name type="scientific">Hansschlegelia quercus</name>
    <dbReference type="NCBI Taxonomy" id="2528245"/>
    <lineage>
        <taxon>Bacteria</taxon>
        <taxon>Pseudomonadati</taxon>
        <taxon>Pseudomonadota</taxon>
        <taxon>Alphaproteobacteria</taxon>
        <taxon>Hyphomicrobiales</taxon>
        <taxon>Methylopilaceae</taxon>
        <taxon>Hansschlegelia</taxon>
    </lineage>
</organism>
<evidence type="ECO:0000313" key="2">
    <source>
        <dbReference type="EMBL" id="TBN54594.1"/>
    </source>
</evidence>
<comment type="caution">
    <text evidence="2">The sequence shown here is derived from an EMBL/GenBank/DDBJ whole genome shotgun (WGS) entry which is preliminary data.</text>
</comment>
<dbReference type="InterPro" id="IPR037523">
    <property type="entry name" value="VOC_core"/>
</dbReference>
<dbReference type="PANTHER" id="PTHR33993">
    <property type="entry name" value="GLYOXALASE-RELATED"/>
    <property type="match status" value="1"/>
</dbReference>
<feature type="domain" description="VOC" evidence="1">
    <location>
        <begin position="124"/>
        <end position="238"/>
    </location>
</feature>
<dbReference type="Pfam" id="PF00903">
    <property type="entry name" value="Glyoxalase"/>
    <property type="match status" value="2"/>
</dbReference>
<keyword evidence="3" id="KW-1185">Reference proteome</keyword>
<reference evidence="2 3" key="1">
    <citation type="submission" date="2019-02" db="EMBL/GenBank/DDBJ databases">
        <title>Hansschlegelia quercus sp. nov., a novel methylotrophic bacterium from buds of oak (Quercus robur L.).</title>
        <authorList>
            <person name="Agafonova N.V."/>
            <person name="Kaparullina E.N."/>
            <person name="Grouzdev D.S."/>
            <person name="Doronina N.V."/>
        </authorList>
    </citation>
    <scope>NUCLEOTIDE SEQUENCE [LARGE SCALE GENOMIC DNA]</scope>
    <source>
        <strain evidence="2 3">Dub</strain>
    </source>
</reference>
<dbReference type="Proteomes" id="UP000291613">
    <property type="component" value="Unassembled WGS sequence"/>
</dbReference>
<dbReference type="PROSITE" id="PS51819">
    <property type="entry name" value="VOC"/>
    <property type="match status" value="2"/>
</dbReference>
<protein>
    <submittedName>
        <fullName evidence="2">VOC family protein</fullName>
    </submittedName>
</protein>
<feature type="domain" description="VOC" evidence="1">
    <location>
        <begin position="1"/>
        <end position="109"/>
    </location>
</feature>
<dbReference type="SUPFAM" id="SSF54593">
    <property type="entry name" value="Glyoxalase/Bleomycin resistance protein/Dihydroxybiphenyl dioxygenase"/>
    <property type="match status" value="2"/>
</dbReference>
<evidence type="ECO:0000313" key="3">
    <source>
        <dbReference type="Proteomes" id="UP000291613"/>
    </source>
</evidence>
<dbReference type="PANTHER" id="PTHR33993:SF14">
    <property type="entry name" value="GB|AAF24581.1"/>
    <property type="match status" value="1"/>
</dbReference>
<dbReference type="Gene3D" id="3.10.180.10">
    <property type="entry name" value="2,3-Dihydroxybiphenyl 1,2-Dioxygenase, domain 1"/>
    <property type="match status" value="2"/>
</dbReference>
<evidence type="ECO:0000259" key="1">
    <source>
        <dbReference type="PROSITE" id="PS51819"/>
    </source>
</evidence>
<dbReference type="EMBL" id="SIUB01000002">
    <property type="protein sequence ID" value="TBN54594.1"/>
    <property type="molecule type" value="Genomic_DNA"/>
</dbReference>
<dbReference type="InterPro" id="IPR029068">
    <property type="entry name" value="Glyas_Bleomycin-R_OHBP_Dase"/>
</dbReference>
<dbReference type="InterPro" id="IPR004360">
    <property type="entry name" value="Glyas_Fos-R_dOase_dom"/>
</dbReference>